<dbReference type="AlphaFoldDB" id="A0A1L6JEI3"/>
<dbReference type="KEGG" id="skr:BRX40_19445"/>
<keyword evidence="1" id="KW-0472">Membrane</keyword>
<keyword evidence="1" id="KW-0812">Transmembrane</keyword>
<keyword evidence="4" id="KW-1185">Reference proteome</keyword>
<dbReference type="STRING" id="93064.BRX40_19445"/>
<protein>
    <submittedName>
        <fullName evidence="3">PepSY domain-containing protein</fullName>
    </submittedName>
</protein>
<dbReference type="RefSeq" id="WP_075152701.1">
    <property type="nucleotide sequence ID" value="NZ_CP018820.1"/>
</dbReference>
<keyword evidence="1" id="KW-1133">Transmembrane helix</keyword>
<evidence type="ECO:0000256" key="1">
    <source>
        <dbReference type="SAM" id="Phobius"/>
    </source>
</evidence>
<accession>A0A1L6JEI3</accession>
<reference evidence="2" key="1">
    <citation type="submission" date="2016-12" db="EMBL/GenBank/DDBJ databases">
        <title>Whole genome sequencing of Sphingomonas koreensis.</title>
        <authorList>
            <person name="Conlan S."/>
            <person name="Thomas P.J."/>
            <person name="Mullikin J."/>
            <person name="Palmore T.N."/>
            <person name="Frank K.M."/>
            <person name="Segre J.A."/>
        </authorList>
    </citation>
    <scope>NUCLEOTIDE SEQUENCE</scope>
    <source>
        <strain evidence="2">ABOJV</strain>
    </source>
</reference>
<dbReference type="OrthoDB" id="7626573at2"/>
<proteinExistence type="predicted"/>
<dbReference type="Proteomes" id="UP000185161">
    <property type="component" value="Chromosome"/>
</dbReference>
<feature type="transmembrane region" description="Helical" evidence="1">
    <location>
        <begin position="354"/>
        <end position="375"/>
    </location>
</feature>
<feature type="transmembrane region" description="Helical" evidence="1">
    <location>
        <begin position="23"/>
        <end position="48"/>
    </location>
</feature>
<sequence>MAESVNGPPPAAKRRWRPFARIWHRWFGIIGGLWLLLLAVTGSAVTFYDELDSWLNPDLRTIPAATRQHVSMDLAVNRAQAALPGFAPNNILMPSHSQGTIWMLGRAPLGEGKPRPVQLFADPRDGRVLGWRESGKVSLDRRHLMDVLYGLHVDLLAGAWMTWFFGLVSLAWLIDHAIALWLAVPALAKWRSAFAVAGRPGSLRRLFDWHRAPGMWAWPVTFVLALTGVTLAWPDDSRSAVALVSPVNERLHEHWPDVEPPARPVGLEAAMAAVVTDRSRVHSLRLLPDHAAYAVRTFDPRDRDDQGRLWTYVAMADARILATRHDNGESAGDQFFAWQYPLHSGKAFGPVGRWIVFVSGIVTMALVVTGWMLWLRRGRQHRASPARKQ</sequence>
<reference evidence="4" key="2">
    <citation type="submission" date="2016-12" db="EMBL/GenBank/DDBJ databases">
        <title>Whole genome sequencing of Sphingomonas sp. ABOJV.</title>
        <authorList>
            <person name="Conlan S."/>
            <person name="Thomas P.J."/>
            <person name="Mullikin J."/>
            <person name="Palmore T.N."/>
            <person name="Frank K.M."/>
            <person name="Segre J.A."/>
        </authorList>
    </citation>
    <scope>NUCLEOTIDE SEQUENCE [LARGE SCALE GENOMIC DNA]</scope>
    <source>
        <strain evidence="4">ABOJV</strain>
    </source>
</reference>
<feature type="transmembrane region" description="Helical" evidence="1">
    <location>
        <begin position="160"/>
        <end position="184"/>
    </location>
</feature>
<feature type="transmembrane region" description="Helical" evidence="1">
    <location>
        <begin position="214"/>
        <end position="233"/>
    </location>
</feature>
<dbReference type="EMBL" id="CP018820">
    <property type="protein sequence ID" value="APR54298.1"/>
    <property type="molecule type" value="Genomic_DNA"/>
</dbReference>
<reference evidence="3 5" key="3">
    <citation type="submission" date="2018-07" db="EMBL/GenBank/DDBJ databases">
        <title>Genomic and Epidemiologic Investigation of an Indolent Hospital Outbreak.</title>
        <authorList>
            <person name="Johnson R.C."/>
            <person name="Deming C."/>
            <person name="Conlan S."/>
            <person name="Zellmer C.J."/>
            <person name="Michelin A.V."/>
            <person name="Lee-Lin S."/>
            <person name="Thomas P.J."/>
            <person name="Park M."/>
            <person name="Weingarten R.A."/>
            <person name="Less J."/>
            <person name="Dekker J.P."/>
            <person name="Frank K.M."/>
            <person name="Musser K.A."/>
            <person name="Mcquiston J.R."/>
            <person name="Henderson D.K."/>
            <person name="Lau A.F."/>
            <person name="Palmore T.N."/>
            <person name="Segre J.A."/>
        </authorList>
    </citation>
    <scope>NUCLEOTIDE SEQUENCE [LARGE SCALE GENOMIC DNA]</scope>
    <source>
        <strain evidence="3 5">SK-NIH.Env10_0317</strain>
    </source>
</reference>
<organism evidence="2 4">
    <name type="scientific">Sphingomonas koreensis</name>
    <dbReference type="NCBI Taxonomy" id="93064"/>
    <lineage>
        <taxon>Bacteria</taxon>
        <taxon>Pseudomonadati</taxon>
        <taxon>Pseudomonadota</taxon>
        <taxon>Alphaproteobacteria</taxon>
        <taxon>Sphingomonadales</taxon>
        <taxon>Sphingomonadaceae</taxon>
        <taxon>Sphingomonas</taxon>
    </lineage>
</organism>
<evidence type="ECO:0000313" key="5">
    <source>
        <dbReference type="Proteomes" id="UP000286681"/>
    </source>
</evidence>
<dbReference type="PANTHER" id="PTHR34219">
    <property type="entry name" value="IRON-REGULATED INNER MEMBRANE PROTEIN-RELATED"/>
    <property type="match status" value="1"/>
</dbReference>
<dbReference type="GeneID" id="44134740"/>
<dbReference type="PANTHER" id="PTHR34219:SF5">
    <property type="entry name" value="BLR4505 PROTEIN"/>
    <property type="match status" value="1"/>
</dbReference>
<dbReference type="InterPro" id="IPR005625">
    <property type="entry name" value="PepSY-ass_TM"/>
</dbReference>
<dbReference type="Proteomes" id="UP000286681">
    <property type="component" value="Unassembled WGS sequence"/>
</dbReference>
<evidence type="ECO:0000313" key="3">
    <source>
        <dbReference type="EMBL" id="RSV02142.1"/>
    </source>
</evidence>
<dbReference type="EMBL" id="QQWO01000010">
    <property type="protein sequence ID" value="RSV02142.1"/>
    <property type="molecule type" value="Genomic_DNA"/>
</dbReference>
<gene>
    <name evidence="2" type="ORF">BRX40_19445</name>
    <name evidence="3" type="ORF">CA257_13215</name>
</gene>
<dbReference type="Pfam" id="PF03929">
    <property type="entry name" value="PepSY_TM"/>
    <property type="match status" value="1"/>
</dbReference>
<evidence type="ECO:0000313" key="2">
    <source>
        <dbReference type="EMBL" id="APR54298.1"/>
    </source>
</evidence>
<name>A0A1L6JEI3_9SPHN</name>
<evidence type="ECO:0000313" key="4">
    <source>
        <dbReference type="Proteomes" id="UP000185161"/>
    </source>
</evidence>